<proteinExistence type="predicted"/>
<dbReference type="PRINTS" id="PR00033">
    <property type="entry name" value="HTHASNC"/>
</dbReference>
<dbReference type="Proteomes" id="UP000585258">
    <property type="component" value="Unassembled WGS sequence"/>
</dbReference>
<dbReference type="PROSITE" id="PS50956">
    <property type="entry name" value="HTH_ASNC_2"/>
    <property type="match status" value="1"/>
</dbReference>
<dbReference type="RefSeq" id="WP_185164593.1">
    <property type="nucleotide sequence ID" value="NZ_JACKWY010000005.1"/>
</dbReference>
<dbReference type="EMBL" id="JACKWY010000005">
    <property type="protein sequence ID" value="MBB6715266.1"/>
    <property type="molecule type" value="Genomic_DNA"/>
</dbReference>
<dbReference type="SUPFAM" id="SSF46785">
    <property type="entry name" value="Winged helix' DNA-binding domain"/>
    <property type="match status" value="1"/>
</dbReference>
<dbReference type="GO" id="GO:0043200">
    <property type="term" value="P:response to amino acid"/>
    <property type="evidence" value="ECO:0007669"/>
    <property type="project" value="TreeGrafter"/>
</dbReference>
<dbReference type="Pfam" id="PF13404">
    <property type="entry name" value="HTH_AsnC-type"/>
    <property type="match status" value="1"/>
</dbReference>
<evidence type="ECO:0000259" key="4">
    <source>
        <dbReference type="PROSITE" id="PS50956"/>
    </source>
</evidence>
<dbReference type="Gene3D" id="3.30.70.920">
    <property type="match status" value="1"/>
</dbReference>
<dbReference type="InterPro" id="IPR019888">
    <property type="entry name" value="Tscrpt_reg_AsnC-like"/>
</dbReference>
<feature type="domain" description="HTH asnC-type" evidence="4">
    <location>
        <begin position="1"/>
        <end position="51"/>
    </location>
</feature>
<dbReference type="Gene3D" id="1.10.10.10">
    <property type="entry name" value="Winged helix-like DNA-binding domain superfamily/Winged helix DNA-binding domain"/>
    <property type="match status" value="1"/>
</dbReference>
<organism evidence="5 6">
    <name type="scientific">Clostridium gasigenes</name>
    <dbReference type="NCBI Taxonomy" id="94869"/>
    <lineage>
        <taxon>Bacteria</taxon>
        <taxon>Bacillati</taxon>
        <taxon>Bacillota</taxon>
        <taxon>Clostridia</taxon>
        <taxon>Eubacteriales</taxon>
        <taxon>Clostridiaceae</taxon>
        <taxon>Clostridium</taxon>
    </lineage>
</organism>
<dbReference type="SMART" id="SM00344">
    <property type="entry name" value="HTH_ASNC"/>
    <property type="match status" value="1"/>
</dbReference>
<evidence type="ECO:0000256" key="3">
    <source>
        <dbReference type="ARBA" id="ARBA00023163"/>
    </source>
</evidence>
<dbReference type="InterPro" id="IPR036388">
    <property type="entry name" value="WH-like_DNA-bd_sf"/>
</dbReference>
<protein>
    <submittedName>
        <fullName evidence="5">AsnC family transcriptional regulator</fullName>
    </submittedName>
</protein>
<keyword evidence="1" id="KW-0805">Transcription regulation</keyword>
<dbReference type="InterPro" id="IPR019887">
    <property type="entry name" value="Tscrpt_reg_AsnC/Lrp_C"/>
</dbReference>
<reference evidence="5 6" key="1">
    <citation type="submission" date="2020-08" db="EMBL/GenBank/DDBJ databases">
        <title>Clostridia isolated from Swiss meat.</title>
        <authorList>
            <person name="Wambui J."/>
            <person name="Stevens M.J.A."/>
            <person name="Stephan R."/>
        </authorList>
    </citation>
    <scope>NUCLEOTIDE SEQUENCE [LARGE SCALE GENOMIC DNA]</scope>
    <source>
        <strain evidence="5 6">CM001</strain>
    </source>
</reference>
<evidence type="ECO:0000256" key="2">
    <source>
        <dbReference type="ARBA" id="ARBA00023125"/>
    </source>
</evidence>
<dbReference type="SUPFAM" id="SSF54909">
    <property type="entry name" value="Dimeric alpha+beta barrel"/>
    <property type="match status" value="1"/>
</dbReference>
<comment type="caution">
    <text evidence="5">The sequence shown here is derived from an EMBL/GenBank/DDBJ whole genome shotgun (WGS) entry which is preliminary data.</text>
</comment>
<evidence type="ECO:0000313" key="5">
    <source>
        <dbReference type="EMBL" id="MBB6715266.1"/>
    </source>
</evidence>
<evidence type="ECO:0000313" key="6">
    <source>
        <dbReference type="Proteomes" id="UP000585258"/>
    </source>
</evidence>
<sequence>MAKIDKDILQILKENGRLSWKEVGEKIHMTGQAVGLRVQQLQDRGDIKKFTLLESFKDVQFITVFMNNNNFTDFEQSVLKYSDVIELHKISGDGCYMIKSYFDKEQLNLFLSNILKFGRYRLNQSIIDLSN</sequence>
<name>A0A7X0SCS7_9CLOT</name>
<keyword evidence="2" id="KW-0238">DNA-binding</keyword>
<dbReference type="Pfam" id="PF01037">
    <property type="entry name" value="AsnC_trans_reg"/>
    <property type="match status" value="1"/>
</dbReference>
<evidence type="ECO:0000256" key="1">
    <source>
        <dbReference type="ARBA" id="ARBA00023015"/>
    </source>
</evidence>
<keyword evidence="3" id="KW-0804">Transcription</keyword>
<accession>A0A7X0SCS7</accession>
<dbReference type="GO" id="GO:0005829">
    <property type="term" value="C:cytosol"/>
    <property type="evidence" value="ECO:0007669"/>
    <property type="project" value="TreeGrafter"/>
</dbReference>
<dbReference type="GO" id="GO:0043565">
    <property type="term" value="F:sequence-specific DNA binding"/>
    <property type="evidence" value="ECO:0007669"/>
    <property type="project" value="InterPro"/>
</dbReference>
<dbReference type="PANTHER" id="PTHR30154">
    <property type="entry name" value="LEUCINE-RESPONSIVE REGULATORY PROTEIN"/>
    <property type="match status" value="1"/>
</dbReference>
<dbReference type="InterPro" id="IPR011008">
    <property type="entry name" value="Dimeric_a/b-barrel"/>
</dbReference>
<gene>
    <name evidence="5" type="ORF">H7E68_11050</name>
</gene>
<dbReference type="InterPro" id="IPR000485">
    <property type="entry name" value="AsnC-type_HTH_dom"/>
</dbReference>
<dbReference type="PANTHER" id="PTHR30154:SF55">
    <property type="entry name" value="HTH-TYPE TRANSCRIPTIONAL REGULATOR LRPB"/>
    <property type="match status" value="1"/>
</dbReference>
<dbReference type="AlphaFoldDB" id="A0A7X0SCS7"/>
<dbReference type="InterPro" id="IPR036390">
    <property type="entry name" value="WH_DNA-bd_sf"/>
</dbReference>